<evidence type="ECO:0000313" key="3">
    <source>
        <dbReference type="EMBL" id="OGK45237.1"/>
    </source>
</evidence>
<dbReference type="EMBL" id="MGAI01000013">
    <property type="protein sequence ID" value="OGK45237.1"/>
    <property type="molecule type" value="Genomic_DNA"/>
</dbReference>
<organism evidence="3 4">
    <name type="scientific">Candidatus Roizmanbacteria bacterium RIFCSPLOWO2_01_FULL_37_16</name>
    <dbReference type="NCBI Taxonomy" id="1802058"/>
    <lineage>
        <taxon>Bacteria</taxon>
        <taxon>Candidatus Roizmaniibacteriota</taxon>
    </lineage>
</organism>
<reference evidence="3 4" key="1">
    <citation type="journal article" date="2016" name="Nat. Commun.">
        <title>Thousands of microbial genomes shed light on interconnected biogeochemical processes in an aquifer system.</title>
        <authorList>
            <person name="Anantharaman K."/>
            <person name="Brown C.T."/>
            <person name="Hug L.A."/>
            <person name="Sharon I."/>
            <person name="Castelle C.J."/>
            <person name="Probst A.J."/>
            <person name="Thomas B.C."/>
            <person name="Singh A."/>
            <person name="Wilkins M.J."/>
            <person name="Karaoz U."/>
            <person name="Brodie E.L."/>
            <person name="Williams K.H."/>
            <person name="Hubbard S.S."/>
            <person name="Banfield J.F."/>
        </authorList>
    </citation>
    <scope>NUCLEOTIDE SEQUENCE [LARGE SCALE GENOMIC DNA]</scope>
</reference>
<gene>
    <name evidence="3" type="ORF">A3B40_03270</name>
</gene>
<feature type="coiled-coil region" evidence="1">
    <location>
        <begin position="676"/>
        <end position="703"/>
    </location>
</feature>
<dbReference type="SUPFAM" id="SSF54001">
    <property type="entry name" value="Cysteine proteinases"/>
    <property type="match status" value="1"/>
</dbReference>
<dbReference type="InterPro" id="IPR002931">
    <property type="entry name" value="Transglutaminase-like"/>
</dbReference>
<evidence type="ECO:0000259" key="2">
    <source>
        <dbReference type="Pfam" id="PF01841"/>
    </source>
</evidence>
<protein>
    <recommendedName>
        <fullName evidence="2">Transglutaminase-like domain-containing protein</fullName>
    </recommendedName>
</protein>
<evidence type="ECO:0000256" key="1">
    <source>
        <dbReference type="SAM" id="Coils"/>
    </source>
</evidence>
<accession>A0A1F7IPD4</accession>
<feature type="domain" description="Transglutaminase-like" evidence="2">
    <location>
        <begin position="972"/>
        <end position="1042"/>
    </location>
</feature>
<dbReference type="Proteomes" id="UP000178040">
    <property type="component" value="Unassembled WGS sequence"/>
</dbReference>
<dbReference type="Gene3D" id="3.10.620.30">
    <property type="match status" value="1"/>
</dbReference>
<dbReference type="Pfam" id="PF01841">
    <property type="entry name" value="Transglut_core"/>
    <property type="match status" value="1"/>
</dbReference>
<proteinExistence type="predicted"/>
<dbReference type="InterPro" id="IPR038765">
    <property type="entry name" value="Papain-like_cys_pep_sf"/>
</dbReference>
<comment type="caution">
    <text evidence="3">The sequence shown here is derived from an EMBL/GenBank/DDBJ whole genome shotgun (WGS) entry which is preliminary data.</text>
</comment>
<sequence>MVLPRGQENITRGSSSSFRSLDPTRDIYVIPTSYVEKSEGVQKYLEFLVRGNPTAAYEFVQNQWDYNNDPLGQPEIWLCDSEGQRISYPEFLKDRAREFRSDQKITRVEFINYLRPGEGMTPEDVVLEKHGGDEGTLGAHGRGGKIAGAALITGRFASSIEYLSKDDRGTWRGETAMVIDNEAFPDLKTPVYSLGYQRVPEEAERDKTIVAINDPSEEFLECFRNLSNYFLLVNSRYENYRFNHAADLNPQANLLNIFIDEDKGQDRTHSVFFSSEERTRFKIPDTKLREPVRVEILPWDLIKQEERYEYKTDSMFVDGLRLETSGYFALRWSFWGFSKAEHSFKVERSTNSDYVHGNPENLIAMVLGKCDNPLVFESLLNATTYGNTCAEGEIPLDDFYSEISKNPQAITAFKQGWRSFCAKHTLDPSNLFITSDHRSVAKAEKLKKRCILLSSPTFVKTMHQLGIAKELEQTVELPVDPQRTGERLIVIENKELSSESIISDLLEVLLKSKAVMHIGNNGIMIDLPFLQRKEFSLFGNIKSNLTLGRILRSTEDFWRKFGESIVRRVEIDSGGEEGSLEMIEVAERETEDFIFDISPITQSGKTSGRQSISIRIICKENRNSFNQFLEELKREFSKVEKDGFVDEAKWIKEGPSRLGALDRVIEAKRRVLQNMQAEELDRLAETEAKLADARRLLGQIEEDSLSDSPTRRGLTPLTITGYRPPGRIGRAYTSLRDPNIPVFASNTIFTSLDDNPVPMEVESIRSTLGAREYVEQTLESLEKPDLQLLRPDLLPVTLRDTLVCGINTIVSAAIEYEHVLDFSSNRTIAKHGLIINKKIEKGTYAVPCFVNCRVVGFYHPDPIIAKQLRFNLSDQHSLYTLSSELEISSGLEIYYEYDPENHPSWIPGQREAAILGKRELLKQHWRDLMDAVDNFTPPLSNKQRLDIALTAWLHAFNYDSSRDVDKLFFDLPEEERFSEIINNSSGNCGYTAEGFAVLCRFFNLPSVKFNGYLGNKGRYFPGPQNHALDAVYIDNKWIVVEPQAGYISTGFRREEIPPIFIRLIEKIPKGKNSFPADERAGSLLGVDGLVKRLKEANIRLDQKTIEMIRRIQKLNKDDAHIYQMLQLTEEPAIPGFEFVGAPGEQQLDEIIRTNPGRQEIFSIDDENAEQFISSLLTQAAELGLEVNPNTTADELIGMIQKVVIKEEKRKRRIRGIIGGSVAAAGIVAYLVAKGNLDISALSDLGMEILERIPSTRLPQINIPSPFVKPTSIPLPLPAPNPVITPEGVGIKIPQMIDSLKLNSEVIRIIIAALLSSGATRVRDAIHYAKIINKLKEHENSRYSI</sequence>
<keyword evidence="1" id="KW-0175">Coiled coil</keyword>
<evidence type="ECO:0000313" key="4">
    <source>
        <dbReference type="Proteomes" id="UP000178040"/>
    </source>
</evidence>
<name>A0A1F7IPD4_9BACT</name>